<comment type="caution">
    <text evidence="2">The sequence shown here is derived from an EMBL/GenBank/DDBJ whole genome shotgun (WGS) entry which is preliminary data.</text>
</comment>
<evidence type="ECO:0000313" key="3">
    <source>
        <dbReference type="Proteomes" id="UP001597285"/>
    </source>
</evidence>
<protein>
    <submittedName>
        <fullName evidence="2">Polysaccharide pyruvyl transferase family protein</fullName>
    </submittedName>
</protein>
<dbReference type="InterPro" id="IPR007345">
    <property type="entry name" value="Polysacch_pyruvyl_Trfase"/>
</dbReference>
<feature type="domain" description="Polysaccharide pyruvyl transferase" evidence="1">
    <location>
        <begin position="15"/>
        <end position="268"/>
    </location>
</feature>
<reference evidence="3" key="1">
    <citation type="journal article" date="2019" name="Int. J. Syst. Evol. Microbiol.">
        <title>The Global Catalogue of Microorganisms (GCM) 10K type strain sequencing project: providing services to taxonomists for standard genome sequencing and annotation.</title>
        <authorList>
            <consortium name="The Broad Institute Genomics Platform"/>
            <consortium name="The Broad Institute Genome Sequencing Center for Infectious Disease"/>
            <person name="Wu L."/>
            <person name="Ma J."/>
        </authorList>
    </citation>
    <scope>NUCLEOTIDE SEQUENCE [LARGE SCALE GENOMIC DNA]</scope>
    <source>
        <strain evidence="3">KCTC 42143</strain>
    </source>
</reference>
<name>A0ABW4NKI0_9LACT</name>
<gene>
    <name evidence="2" type="ORF">ACFSBK_00100</name>
</gene>
<dbReference type="Proteomes" id="UP001597285">
    <property type="component" value="Unassembled WGS sequence"/>
</dbReference>
<dbReference type="GO" id="GO:0016740">
    <property type="term" value="F:transferase activity"/>
    <property type="evidence" value="ECO:0007669"/>
    <property type="project" value="UniProtKB-KW"/>
</dbReference>
<proteinExistence type="predicted"/>
<accession>A0ABW4NKI0</accession>
<keyword evidence="3" id="KW-1185">Reference proteome</keyword>
<dbReference type="EMBL" id="JBHUFF010000002">
    <property type="protein sequence ID" value="MFD1798266.1"/>
    <property type="molecule type" value="Genomic_DNA"/>
</dbReference>
<dbReference type="Pfam" id="PF04230">
    <property type="entry name" value="PS_pyruv_trans"/>
    <property type="match status" value="1"/>
</dbReference>
<sequence length="317" mass="36722">MKKAVLYSPGISSMNIGDEIIAESAKENLSFVLKNTFPIEISTHLPLSYYYMRHFKNAEYKFVLGSNLLKSTIFGFKKQWDINLRMAKITGPVVLVGVGWWQYNNEPNLYTKLLLKTILSKQYIHSVRDEYTLNMLKSIGITNVVNTACSTMWKLDKDHCMSIKSQKSSKVVFTLTDYNKNIEKDTILVKKLCEIYSEVFYWPQGMEDLEYINALDVDLKGITILQPTLNSFNDILDSNDIDYVGTRLHGGIRALQKKVRTLIIAIDNRAIEKHKTFNLPILNRDEIDKLNDILNEDIYTDIRIPEENIKLWKSQFE</sequence>
<evidence type="ECO:0000259" key="1">
    <source>
        <dbReference type="Pfam" id="PF04230"/>
    </source>
</evidence>
<organism evidence="2 3">
    <name type="scientific">Carnobacterium antarcticum</name>
    <dbReference type="NCBI Taxonomy" id="2126436"/>
    <lineage>
        <taxon>Bacteria</taxon>
        <taxon>Bacillati</taxon>
        <taxon>Bacillota</taxon>
        <taxon>Bacilli</taxon>
        <taxon>Lactobacillales</taxon>
        <taxon>Carnobacteriaceae</taxon>
        <taxon>Carnobacterium</taxon>
    </lineage>
</organism>
<dbReference type="RefSeq" id="WP_058918848.1">
    <property type="nucleotide sequence ID" value="NZ_JBHSQC010000011.1"/>
</dbReference>
<keyword evidence="2" id="KW-0808">Transferase</keyword>
<evidence type="ECO:0000313" key="2">
    <source>
        <dbReference type="EMBL" id="MFD1798266.1"/>
    </source>
</evidence>